<dbReference type="EMBL" id="CM037153">
    <property type="protein sequence ID" value="KAH7856574.1"/>
    <property type="molecule type" value="Genomic_DNA"/>
</dbReference>
<reference evidence="1 2" key="1">
    <citation type="journal article" date="2021" name="Hortic Res">
        <title>High-quality reference genome and annotation aids understanding of berry development for evergreen blueberry (Vaccinium darrowii).</title>
        <authorList>
            <person name="Yu J."/>
            <person name="Hulse-Kemp A.M."/>
            <person name="Babiker E."/>
            <person name="Staton M."/>
        </authorList>
    </citation>
    <scope>NUCLEOTIDE SEQUENCE [LARGE SCALE GENOMIC DNA]</scope>
    <source>
        <strain evidence="2">cv. NJ 8807/NJ 8810</strain>
        <tissue evidence="1">Young leaf</tissue>
    </source>
</reference>
<protein>
    <submittedName>
        <fullName evidence="1">Uncharacterized protein</fullName>
    </submittedName>
</protein>
<evidence type="ECO:0000313" key="1">
    <source>
        <dbReference type="EMBL" id="KAH7856574.1"/>
    </source>
</evidence>
<evidence type="ECO:0000313" key="2">
    <source>
        <dbReference type="Proteomes" id="UP000828048"/>
    </source>
</evidence>
<gene>
    <name evidence="1" type="ORF">Vadar_003036</name>
</gene>
<accession>A0ACB7YTS5</accession>
<organism evidence="1 2">
    <name type="scientific">Vaccinium darrowii</name>
    <dbReference type="NCBI Taxonomy" id="229202"/>
    <lineage>
        <taxon>Eukaryota</taxon>
        <taxon>Viridiplantae</taxon>
        <taxon>Streptophyta</taxon>
        <taxon>Embryophyta</taxon>
        <taxon>Tracheophyta</taxon>
        <taxon>Spermatophyta</taxon>
        <taxon>Magnoliopsida</taxon>
        <taxon>eudicotyledons</taxon>
        <taxon>Gunneridae</taxon>
        <taxon>Pentapetalae</taxon>
        <taxon>asterids</taxon>
        <taxon>Ericales</taxon>
        <taxon>Ericaceae</taxon>
        <taxon>Vaccinioideae</taxon>
        <taxon>Vaccinieae</taxon>
        <taxon>Vaccinium</taxon>
    </lineage>
</organism>
<sequence length="189" mass="20863">MLMTASMASSDKPERVDRETKEKKHEEGDKDERKGGFMENIKGFIQDIGEKIEETIGFGKPTADVTGIHLPCINLERADVVVDVLVKNPNPIPFLGTKNNYSCHFFTRVLVSSIVASAATAVELPPLASAEVPPFIIAFGKFPNDAPKISFPSKGKENNLLHDSHQSTFGGLFLSFQEMAFDFLFQIQC</sequence>
<proteinExistence type="predicted"/>
<dbReference type="Proteomes" id="UP000828048">
    <property type="component" value="Chromosome 3"/>
</dbReference>
<keyword evidence="2" id="KW-1185">Reference proteome</keyword>
<name>A0ACB7YTS5_9ERIC</name>
<comment type="caution">
    <text evidence="1">The sequence shown here is derived from an EMBL/GenBank/DDBJ whole genome shotgun (WGS) entry which is preliminary data.</text>
</comment>